<gene>
    <name evidence="1" type="ORF">A7J50_5321</name>
</gene>
<name>A0A172Z949_9PSED</name>
<evidence type="ECO:0000313" key="2">
    <source>
        <dbReference type="Proteomes" id="UP000077829"/>
    </source>
</evidence>
<dbReference type="EMBL" id="CP015600">
    <property type="protein sequence ID" value="ANF88656.1"/>
    <property type="molecule type" value="Genomic_DNA"/>
</dbReference>
<organism evidence="1 2">
    <name type="scientific">Pseudomonas antarctica</name>
    <dbReference type="NCBI Taxonomy" id="219572"/>
    <lineage>
        <taxon>Bacteria</taxon>
        <taxon>Pseudomonadati</taxon>
        <taxon>Pseudomonadota</taxon>
        <taxon>Gammaproteobacteria</taxon>
        <taxon>Pseudomonadales</taxon>
        <taxon>Pseudomonadaceae</taxon>
        <taxon>Pseudomonas</taxon>
    </lineage>
</organism>
<sequence length="65" mass="7304">MNQSTDTIYRNKAAADYLGGISLVTLWRLSQTEGFPRKIKLSTRAVGYRKSELDAWLATRQGEVA</sequence>
<protein>
    <recommendedName>
        <fullName evidence="3">AlpA family transcriptional regulator</fullName>
    </recommendedName>
</protein>
<dbReference type="Proteomes" id="UP000077829">
    <property type="component" value="Chromosome"/>
</dbReference>
<dbReference type="RefSeq" id="WP_064454401.1">
    <property type="nucleotide sequence ID" value="NZ_CP015600.1"/>
</dbReference>
<reference evidence="1 2" key="1">
    <citation type="submission" date="2016-05" db="EMBL/GenBank/DDBJ databases">
        <title>Complete genome sequence of Pseudomonas antarctica PAMC 27494.</title>
        <authorList>
            <person name="Lee J."/>
        </authorList>
    </citation>
    <scope>NUCLEOTIDE SEQUENCE [LARGE SCALE GENOMIC DNA]</scope>
    <source>
        <strain evidence="1 2">PAMC 27494</strain>
    </source>
</reference>
<dbReference type="InterPro" id="IPR010260">
    <property type="entry name" value="AlpA"/>
</dbReference>
<dbReference type="STRING" id="219572.A7J50_5321"/>
<accession>A0A172Z949</accession>
<proteinExistence type="predicted"/>
<dbReference type="Pfam" id="PF05930">
    <property type="entry name" value="Phage_AlpA"/>
    <property type="match status" value="1"/>
</dbReference>
<dbReference type="KEGG" id="panr:A7J50_5321"/>
<evidence type="ECO:0008006" key="3">
    <source>
        <dbReference type="Google" id="ProtNLM"/>
    </source>
</evidence>
<dbReference type="AlphaFoldDB" id="A0A172Z949"/>
<dbReference type="PATRIC" id="fig|219572.3.peg.5464"/>
<evidence type="ECO:0000313" key="1">
    <source>
        <dbReference type="EMBL" id="ANF88656.1"/>
    </source>
</evidence>